<dbReference type="GO" id="GO:0016779">
    <property type="term" value="F:nucleotidyltransferase activity"/>
    <property type="evidence" value="ECO:0007669"/>
    <property type="project" value="InterPro"/>
</dbReference>
<evidence type="ECO:0000313" key="3">
    <source>
        <dbReference type="Proteomes" id="UP000013042"/>
    </source>
</evidence>
<organism evidence="2 3">
    <name type="scientific">Thauera aminoaromatica S2</name>
    <dbReference type="NCBI Taxonomy" id="1234381"/>
    <lineage>
        <taxon>Bacteria</taxon>
        <taxon>Pseudomonadati</taxon>
        <taxon>Pseudomonadota</taxon>
        <taxon>Betaproteobacteria</taxon>
        <taxon>Rhodocyclales</taxon>
        <taxon>Zoogloeaceae</taxon>
        <taxon>Thauera</taxon>
    </lineage>
</organism>
<feature type="domain" description="Mannose-6-phosphate isomerase type II C-terminal" evidence="1">
    <location>
        <begin position="2"/>
        <end position="48"/>
    </location>
</feature>
<dbReference type="AlphaFoldDB" id="N6Y8B1"/>
<sequence>MILPEHECTFIPLDHVHRMADLRKLPLEIIEMQVGSYFVEDDIIRLENIYRRTARNELAQEPSLCDDSSPAKTHHSRA</sequence>
<dbReference type="GO" id="GO:0005976">
    <property type="term" value="P:polysaccharide metabolic process"/>
    <property type="evidence" value="ECO:0007669"/>
    <property type="project" value="InterPro"/>
</dbReference>
<evidence type="ECO:0000259" key="1">
    <source>
        <dbReference type="Pfam" id="PF01050"/>
    </source>
</evidence>
<dbReference type="InterPro" id="IPR001538">
    <property type="entry name" value="Man6P_isomerase-2_C"/>
</dbReference>
<dbReference type="Pfam" id="PF01050">
    <property type="entry name" value="MannoseP_isomer"/>
    <property type="match status" value="1"/>
</dbReference>
<dbReference type="InterPro" id="IPR011051">
    <property type="entry name" value="RmlC_Cupin_sf"/>
</dbReference>
<dbReference type="Proteomes" id="UP000013042">
    <property type="component" value="Unassembled WGS sequence"/>
</dbReference>
<accession>N6Y8B1</accession>
<reference evidence="2 3" key="1">
    <citation type="submission" date="2012-09" db="EMBL/GenBank/DDBJ databases">
        <title>Draft Genome Sequences of 6 Strains from Genus Thauera.</title>
        <authorList>
            <person name="Liu B."/>
            <person name="Shapleigh J.P."/>
            <person name="Frostegard A.H."/>
        </authorList>
    </citation>
    <scope>NUCLEOTIDE SEQUENCE [LARGE SCALE GENOMIC DNA]</scope>
    <source>
        <strain evidence="2 3">S2</strain>
    </source>
</reference>
<protein>
    <submittedName>
        <fullName evidence="2">Xanthan biosynthesis protein XanB</fullName>
    </submittedName>
</protein>
<name>N6Y8B1_THASP</name>
<dbReference type="EMBL" id="AMXD01000013">
    <property type="protein sequence ID" value="ENO87790.1"/>
    <property type="molecule type" value="Genomic_DNA"/>
</dbReference>
<proteinExistence type="predicted"/>
<gene>
    <name evidence="2" type="ORF">C665_04136</name>
</gene>
<dbReference type="SUPFAM" id="SSF51182">
    <property type="entry name" value="RmlC-like cupins"/>
    <property type="match status" value="1"/>
</dbReference>
<comment type="caution">
    <text evidence="2">The sequence shown here is derived from an EMBL/GenBank/DDBJ whole genome shotgun (WGS) entry which is preliminary data.</text>
</comment>
<evidence type="ECO:0000313" key="2">
    <source>
        <dbReference type="EMBL" id="ENO87790.1"/>
    </source>
</evidence>